<dbReference type="Proteomes" id="UP001174909">
    <property type="component" value="Unassembled WGS sequence"/>
</dbReference>
<proteinExistence type="predicted"/>
<comment type="caution">
    <text evidence="1">The sequence shown here is derived from an EMBL/GenBank/DDBJ whole genome shotgun (WGS) entry which is preliminary data.</text>
</comment>
<reference evidence="1" key="1">
    <citation type="submission" date="2023-03" db="EMBL/GenBank/DDBJ databases">
        <authorList>
            <person name="Steffen K."/>
            <person name="Cardenas P."/>
        </authorList>
    </citation>
    <scope>NUCLEOTIDE SEQUENCE</scope>
</reference>
<dbReference type="EMBL" id="CASHTH010001785">
    <property type="protein sequence ID" value="CAI8019897.1"/>
    <property type="molecule type" value="Genomic_DNA"/>
</dbReference>
<name>A0AA35RZB9_GEOBA</name>
<sequence length="78" mass="8757">MALQVVRTLKGCSLFVSLTAQKFVCSLPKDAISLEYDDRVLLRFIPDNPDFIPALEANGEYVRDRATVHINDSDGKRC</sequence>
<keyword evidence="2" id="KW-1185">Reference proteome</keyword>
<evidence type="ECO:0000313" key="1">
    <source>
        <dbReference type="EMBL" id="CAI8019897.1"/>
    </source>
</evidence>
<gene>
    <name evidence="1" type="ORF">GBAR_LOCUS11919</name>
</gene>
<protein>
    <submittedName>
        <fullName evidence="1">Uncharacterized protein</fullName>
    </submittedName>
</protein>
<dbReference type="AlphaFoldDB" id="A0AA35RZB9"/>
<accession>A0AA35RZB9</accession>
<evidence type="ECO:0000313" key="2">
    <source>
        <dbReference type="Proteomes" id="UP001174909"/>
    </source>
</evidence>
<organism evidence="1 2">
    <name type="scientific">Geodia barretti</name>
    <name type="common">Barrett's horny sponge</name>
    <dbReference type="NCBI Taxonomy" id="519541"/>
    <lineage>
        <taxon>Eukaryota</taxon>
        <taxon>Metazoa</taxon>
        <taxon>Porifera</taxon>
        <taxon>Demospongiae</taxon>
        <taxon>Heteroscleromorpha</taxon>
        <taxon>Tetractinellida</taxon>
        <taxon>Astrophorina</taxon>
        <taxon>Geodiidae</taxon>
        <taxon>Geodia</taxon>
    </lineage>
</organism>